<name>A0A3D8P820_9THEO</name>
<keyword evidence="2" id="KW-1185">Reference proteome</keyword>
<accession>A0A3D8P820</accession>
<dbReference type="RefSeq" id="WP_115791574.1">
    <property type="nucleotide sequence ID" value="NZ_QSLN01000001.1"/>
</dbReference>
<dbReference type="SUPFAM" id="SSF55608">
    <property type="entry name" value="Homing endonucleases"/>
    <property type="match status" value="1"/>
</dbReference>
<proteinExistence type="predicted"/>
<dbReference type="OrthoDB" id="72058at2"/>
<dbReference type="InterPro" id="IPR027434">
    <property type="entry name" value="Homing_endonucl"/>
</dbReference>
<comment type="caution">
    <text evidence="1">The sequence shown here is derived from an EMBL/GenBank/DDBJ whole genome shotgun (WGS) entry which is preliminary data.</text>
</comment>
<organism evidence="1 2">
    <name type="scientific">Ammonifex thiophilus</name>
    <dbReference type="NCBI Taxonomy" id="444093"/>
    <lineage>
        <taxon>Bacteria</taxon>
        <taxon>Bacillati</taxon>
        <taxon>Bacillota</taxon>
        <taxon>Clostridia</taxon>
        <taxon>Thermoanaerobacterales</taxon>
        <taxon>Thermoanaerobacteraceae</taxon>
        <taxon>Ammonifex</taxon>
    </lineage>
</organism>
<reference evidence="1 2" key="1">
    <citation type="submission" date="2018-08" db="EMBL/GenBank/DDBJ databases">
        <title>Form III RuBisCO-mediated autotrophy in Thermodesulfobium bacteria.</title>
        <authorList>
            <person name="Toshchakov S.V."/>
            <person name="Kublanov I.V."/>
            <person name="Frolov E."/>
            <person name="Bonch-Osmolovskaya E.A."/>
            <person name="Tourova T.P."/>
            <person name="Chernych N.A."/>
            <person name="Lebedinsky A.V."/>
        </authorList>
    </citation>
    <scope>NUCLEOTIDE SEQUENCE [LARGE SCALE GENOMIC DNA]</scope>
    <source>
        <strain evidence="1 2">SR</strain>
    </source>
</reference>
<gene>
    <name evidence="1" type="ORF">DXX99_00560</name>
</gene>
<evidence type="ECO:0000313" key="1">
    <source>
        <dbReference type="EMBL" id="RDV84579.1"/>
    </source>
</evidence>
<evidence type="ECO:0000313" key="2">
    <source>
        <dbReference type="Proteomes" id="UP000256329"/>
    </source>
</evidence>
<dbReference type="Proteomes" id="UP000256329">
    <property type="component" value="Unassembled WGS sequence"/>
</dbReference>
<dbReference type="EMBL" id="QSLN01000001">
    <property type="protein sequence ID" value="RDV84579.1"/>
    <property type="molecule type" value="Genomic_DNA"/>
</dbReference>
<evidence type="ECO:0008006" key="3">
    <source>
        <dbReference type="Google" id="ProtNLM"/>
    </source>
</evidence>
<protein>
    <recommendedName>
        <fullName evidence="3">Homing endonuclease LAGLIDADG domain-containing protein</fullName>
    </recommendedName>
</protein>
<sequence>MTVKQMDRLNDFAMGVITGLLIGEGHFGGDGRQAQVTLRMHGKHEALFRWLVAVVPGSRLYGPYFHGGRFYYQWMVRGKALKEFLERLNLDFLAAVDPPTYQRLCDMRRRYGL</sequence>
<dbReference type="AlphaFoldDB" id="A0A3D8P820"/>